<dbReference type="EMBL" id="GBEZ01002864">
    <property type="protein sequence ID" value="JAC82229.1"/>
    <property type="molecule type" value="Transcribed_RNA"/>
</dbReference>
<dbReference type="PANTHER" id="PTHR46082:SF6">
    <property type="entry name" value="AAA+ ATPASE DOMAIN-CONTAINING PROTEIN-RELATED"/>
    <property type="match status" value="1"/>
</dbReference>
<dbReference type="EMBL" id="GBEZ01017107">
    <property type="protein sequence ID" value="JAC69201.1"/>
    <property type="molecule type" value="Transcribed_RNA"/>
</dbReference>
<protein>
    <submittedName>
        <fullName evidence="3">Tfp pilus assembly protein</fullName>
    </submittedName>
</protein>
<organism evidence="3">
    <name type="scientific">Tetraselmis sp. GSL018</name>
    <dbReference type="NCBI Taxonomy" id="582737"/>
    <lineage>
        <taxon>Eukaryota</taxon>
        <taxon>Viridiplantae</taxon>
        <taxon>Chlorophyta</taxon>
        <taxon>core chlorophytes</taxon>
        <taxon>Chlorodendrophyceae</taxon>
        <taxon>Chlorodendrales</taxon>
        <taxon>Chlorodendraceae</taxon>
        <taxon>Tetraselmis</taxon>
    </lineage>
</organism>
<evidence type="ECO:0000256" key="1">
    <source>
        <dbReference type="PROSITE-ProRule" id="PRU00339"/>
    </source>
</evidence>
<dbReference type="PANTHER" id="PTHR46082">
    <property type="entry name" value="ATP/GTP-BINDING PROTEIN-RELATED"/>
    <property type="match status" value="1"/>
</dbReference>
<dbReference type="InterPro" id="IPR019734">
    <property type="entry name" value="TPR_rpt"/>
</dbReference>
<sequence>MPSLGGLLHHCFGLNQHFPRKRDFKRSATESGAHELTAAQLAACEAGEGEPSLVRRVPRSNSNLSLSHYERLPGIKDARALNNLGSELLAEGDVLGAEPLFRQALQIAEDTLGLQNRDTAICLSNLADLLVQKGDLKAGEEMHRKALEIKEEMLGPDHPGTATSYSNLAGLLQLKGDTKAAQDLYLKALAVKRHVLGPKHKSTATTLNNLAALLYSRGDLDGAEGYLREALDAIEDALGSKHPDTAICYTNLSNLLMEKGQYDQAEPLLQQALTIRREVLGESHPDTRSSFSSAKLLSRAKTEMRMSSSSFASGGAPPAGSGVSVRWLIRFFQQLKASGPDWQSMTARDIAERVVAPATAGSRARSFLQAKGAHGTPPQFVLCHSWDRPFSEVVDCLRRRFEFCEGTVVWLGLLSLGLAAGDAEANLAAAWEQAERTEGTLVVVDPAGACFRDPRCLFQVGAAAAARDSRVEMLPYLLDVGDSPALAGAVAGARIADAAFESAAEREAMLAHVRRTCGEDECDRACAGAVVRGVGGIVAYILGCTSASADRRAELAASVGHALAAAGHPAAAEPLLRRALEILEGAHGEEHPDVAAVRRNLQQALAGPAPAADG</sequence>
<dbReference type="Pfam" id="PF13374">
    <property type="entry name" value="TPR_10"/>
    <property type="match status" value="2"/>
</dbReference>
<feature type="repeat" description="TPR" evidence="1">
    <location>
        <begin position="246"/>
        <end position="279"/>
    </location>
</feature>
<dbReference type="Pfam" id="PF13424">
    <property type="entry name" value="TPR_12"/>
    <property type="match status" value="2"/>
</dbReference>
<reference evidence="3" key="1">
    <citation type="submission" date="2014-05" db="EMBL/GenBank/DDBJ databases">
        <title>The transcriptome of the halophilic microalga Tetraselmis sp. GSL018 isolated from the Great Salt Lake, Utah.</title>
        <authorList>
            <person name="Jinkerson R.E."/>
            <person name="D'Adamo S."/>
            <person name="Posewitz M.C."/>
        </authorList>
    </citation>
    <scope>NUCLEOTIDE SEQUENCE</scope>
    <source>
        <strain evidence="3">GSL018</strain>
    </source>
</reference>
<evidence type="ECO:0000313" key="3">
    <source>
        <dbReference type="EMBL" id="JAC82229.1"/>
    </source>
</evidence>
<name>A0A061SGR3_9CHLO</name>
<proteinExistence type="predicted"/>
<dbReference type="AlphaFoldDB" id="A0A061SGR3"/>
<dbReference type="SMART" id="SM00028">
    <property type="entry name" value="TPR"/>
    <property type="match status" value="6"/>
</dbReference>
<accession>A0A061SGR3</accession>
<dbReference type="InterPro" id="IPR053137">
    <property type="entry name" value="NLR-like"/>
</dbReference>
<gene>
    <name evidence="3" type="ORF">TSPGSL018_6202</name>
    <name evidence="2" type="ORF">TSPGSL018_6936</name>
</gene>
<dbReference type="Gene3D" id="1.25.40.10">
    <property type="entry name" value="Tetratricopeptide repeat domain"/>
    <property type="match status" value="3"/>
</dbReference>
<keyword evidence="1" id="KW-0802">TPR repeat</keyword>
<dbReference type="InterPro" id="IPR011990">
    <property type="entry name" value="TPR-like_helical_dom_sf"/>
</dbReference>
<feature type="repeat" description="TPR" evidence="1">
    <location>
        <begin position="78"/>
        <end position="111"/>
    </location>
</feature>
<dbReference type="SUPFAM" id="SSF48452">
    <property type="entry name" value="TPR-like"/>
    <property type="match status" value="1"/>
</dbReference>
<evidence type="ECO:0000313" key="2">
    <source>
        <dbReference type="EMBL" id="JAC69201.1"/>
    </source>
</evidence>
<dbReference type="PROSITE" id="PS50005">
    <property type="entry name" value="TPR"/>
    <property type="match status" value="2"/>
</dbReference>